<dbReference type="EMBL" id="JRPD02000025">
    <property type="protein sequence ID" value="TLD98686.1"/>
    <property type="molecule type" value="Genomic_DNA"/>
</dbReference>
<dbReference type="PANTHER" id="PTHR11104:SF0">
    <property type="entry name" value="SPBETA PROPHAGE-DERIVED AMINOGLYCOSIDE N(3')-ACETYLTRANSFERASE-LIKE PROTEIN YOKD"/>
    <property type="match status" value="1"/>
</dbReference>
<organism evidence="6 9">
    <name type="scientific">Helicobacter muridarum</name>
    <dbReference type="NCBI Taxonomy" id="216"/>
    <lineage>
        <taxon>Bacteria</taxon>
        <taxon>Pseudomonadati</taxon>
        <taxon>Campylobacterota</taxon>
        <taxon>Epsilonproteobacteria</taxon>
        <taxon>Campylobacterales</taxon>
        <taxon>Helicobacteraceae</taxon>
        <taxon>Helicobacter</taxon>
    </lineage>
</organism>
<dbReference type="GO" id="GO:0046677">
    <property type="term" value="P:response to antibiotic"/>
    <property type="evidence" value="ECO:0007669"/>
    <property type="project" value="UniProtKB-KW"/>
</dbReference>
<dbReference type="OrthoDB" id="7330654at2"/>
<dbReference type="SUPFAM" id="SSF110710">
    <property type="entry name" value="TTHA0583/YokD-like"/>
    <property type="match status" value="1"/>
</dbReference>
<evidence type="ECO:0000313" key="8">
    <source>
        <dbReference type="Proteomes" id="UP000029922"/>
    </source>
</evidence>
<comment type="similarity">
    <text evidence="1 5">Belongs to the antibiotic N-acetyltransferase family.</text>
</comment>
<name>A0A377PRF4_9HELI</name>
<keyword evidence="3 5" id="KW-0808">Transferase</keyword>
<evidence type="ECO:0000313" key="9">
    <source>
        <dbReference type="Proteomes" id="UP000255139"/>
    </source>
</evidence>
<sequence length="287" mass="33007">MKDIALFESKSGLITKSLIKKGLSDLKANECDYLFIHSALNFGIPMISKKEILKHISDILLNLDVKYLIIPTFTFSFCNKEDFDISYTKSSMGILNENLRKLDIAKRTRDPLLSVAIIPLSRANNMSNTKYLLQIGKNSCGKDSIFDKLHQANNGEVKFLFFGNRVHDCFTHSHYVEEQLKVPYRYDKEFSGYIIDGQSKALETFTLPVRYHNVEAFNDDTLSLTLDKYNAISRIKLGNASIEIIEEKQAYKIIKENIQNNIDFMLAKPYPRENLDSTYIYEKKVAL</sequence>
<keyword evidence="4 5" id="KW-0012">Acyltransferase</keyword>
<keyword evidence="9" id="KW-1185">Reference proteome</keyword>
<evidence type="ECO:0000313" key="7">
    <source>
        <dbReference type="EMBL" id="TLD98686.1"/>
    </source>
</evidence>
<dbReference type="EC" id="2.3.1.-" evidence="5"/>
<dbReference type="AlphaFoldDB" id="A0A377PRF4"/>
<dbReference type="InterPro" id="IPR003679">
    <property type="entry name" value="Amioglycoside_AcTrfase"/>
</dbReference>
<reference evidence="6 9" key="2">
    <citation type="submission" date="2018-06" db="EMBL/GenBank/DDBJ databases">
        <authorList>
            <consortium name="Pathogen Informatics"/>
            <person name="Doyle S."/>
        </authorList>
    </citation>
    <scope>NUCLEOTIDE SEQUENCE [LARGE SCALE GENOMIC DNA]</scope>
    <source>
        <strain evidence="6 9">NCTC12714</strain>
    </source>
</reference>
<dbReference type="Pfam" id="PF02522">
    <property type="entry name" value="Antibiotic_NAT"/>
    <property type="match status" value="1"/>
</dbReference>
<evidence type="ECO:0000256" key="2">
    <source>
        <dbReference type="ARBA" id="ARBA00012882"/>
    </source>
</evidence>
<accession>A0A377PRF4</accession>
<reference evidence="7 8" key="1">
    <citation type="journal article" date="2014" name="Genome Announc.">
        <title>Draft genome sequences of eight enterohepatic helicobacter species isolated from both laboratory and wild rodents.</title>
        <authorList>
            <person name="Sheh A."/>
            <person name="Shen Z."/>
            <person name="Fox J.G."/>
        </authorList>
    </citation>
    <scope>NUCLEOTIDE SEQUENCE [LARGE SCALE GENOMIC DNA]</scope>
    <source>
        <strain evidence="7 8">ST1</strain>
    </source>
</reference>
<protein>
    <recommendedName>
        <fullName evidence="2 5">Aminoglycoside N(3)-acetyltransferase</fullName>
        <ecNumber evidence="5">2.3.1.-</ecNumber>
    </recommendedName>
</protein>
<dbReference type="GO" id="GO:0046353">
    <property type="term" value="F:aminoglycoside 3-N-acetyltransferase activity"/>
    <property type="evidence" value="ECO:0007669"/>
    <property type="project" value="UniProtKB-EC"/>
</dbReference>
<dbReference type="InterPro" id="IPR028345">
    <property type="entry name" value="Antibiotic_NAT-like"/>
</dbReference>
<dbReference type="RefSeq" id="WP_052089434.1">
    <property type="nucleotide sequence ID" value="NZ_FZML01000063.1"/>
</dbReference>
<evidence type="ECO:0000256" key="1">
    <source>
        <dbReference type="ARBA" id="ARBA00006383"/>
    </source>
</evidence>
<evidence type="ECO:0000256" key="4">
    <source>
        <dbReference type="ARBA" id="ARBA00023315"/>
    </source>
</evidence>
<dbReference type="Proteomes" id="UP000255139">
    <property type="component" value="Unassembled WGS sequence"/>
</dbReference>
<dbReference type="PANTHER" id="PTHR11104">
    <property type="entry name" value="AMINOGLYCOSIDE N3-ACETYLTRANSFERASE"/>
    <property type="match status" value="1"/>
</dbReference>
<evidence type="ECO:0000256" key="5">
    <source>
        <dbReference type="RuleBase" id="RU365031"/>
    </source>
</evidence>
<proteinExistence type="inferred from homology"/>
<gene>
    <name evidence="7" type="ORF">LS73_008430</name>
    <name evidence="6" type="ORF">NCTC12714_00344</name>
</gene>
<dbReference type="EMBL" id="UGJE01000002">
    <property type="protein sequence ID" value="STQ85558.1"/>
    <property type="molecule type" value="Genomic_DNA"/>
</dbReference>
<keyword evidence="5" id="KW-0046">Antibiotic resistance</keyword>
<evidence type="ECO:0000313" key="6">
    <source>
        <dbReference type="EMBL" id="STQ85558.1"/>
    </source>
</evidence>
<dbReference type="Proteomes" id="UP000029922">
    <property type="component" value="Unassembled WGS sequence"/>
</dbReference>
<evidence type="ECO:0000256" key="3">
    <source>
        <dbReference type="ARBA" id="ARBA00022679"/>
    </source>
</evidence>
<comment type="catalytic activity">
    <reaction evidence="5">
        <text>a 2-deoxystreptamine antibiotic + acetyl-CoA = an N(3)-acetyl-2-deoxystreptamine antibiotic + CoA + H(+)</text>
        <dbReference type="Rhea" id="RHEA:12665"/>
        <dbReference type="ChEBI" id="CHEBI:15378"/>
        <dbReference type="ChEBI" id="CHEBI:57287"/>
        <dbReference type="ChEBI" id="CHEBI:57288"/>
        <dbReference type="ChEBI" id="CHEBI:57921"/>
        <dbReference type="ChEBI" id="CHEBI:77452"/>
        <dbReference type="EC" id="2.3.1.81"/>
    </reaction>
</comment>